<feature type="domain" description="UFSP1/2/DUB catalytic" evidence="7">
    <location>
        <begin position="468"/>
        <end position="657"/>
    </location>
</feature>
<dbReference type="OrthoDB" id="787165at2759"/>
<dbReference type="Gene3D" id="3.90.70.130">
    <property type="match status" value="1"/>
</dbReference>
<comment type="similarity">
    <text evidence="1">Belongs to the peptidase C78 family.</text>
</comment>
<evidence type="ECO:0000259" key="8">
    <source>
        <dbReference type="Pfam" id="PF20908"/>
    </source>
</evidence>
<evidence type="ECO:0000259" key="7">
    <source>
        <dbReference type="Pfam" id="PF07910"/>
    </source>
</evidence>
<keyword evidence="10" id="KW-1185">Reference proteome</keyword>
<reference evidence="9 10" key="1">
    <citation type="journal article" date="2020" name="Nat. Food">
        <title>A phased Vanilla planifolia genome enables genetic improvement of flavour and production.</title>
        <authorList>
            <person name="Hasing T."/>
            <person name="Tang H."/>
            <person name="Brym M."/>
            <person name="Khazi F."/>
            <person name="Huang T."/>
            <person name="Chambers A.H."/>
        </authorList>
    </citation>
    <scope>NUCLEOTIDE SEQUENCE [LARGE SCALE GENOMIC DNA]</scope>
    <source>
        <tissue evidence="9">Leaf</tissue>
    </source>
</reference>
<evidence type="ECO:0000256" key="4">
    <source>
        <dbReference type="ARBA" id="ARBA00022801"/>
    </source>
</evidence>
<evidence type="ECO:0000256" key="3">
    <source>
        <dbReference type="ARBA" id="ARBA00022786"/>
    </source>
</evidence>
<keyword evidence="5" id="KW-0788">Thiol protease</keyword>
<sequence>MPRKRSRIRFQLSFAAVFSMEEREGKVLRVLCPKNALHTPREPGVRWLVGSSVFLPRFNVVSCFRCLHYLGGDPNSPDFSREADDVRTLLLRGFDIIGAISIGEGDAEFNARKVAEASRTMRKYLSANAGYHDMIGAHADVNGEEIKYFLSEKENPKEIVEIETVIYENDPAKFVWGKGCLIRCELFLKIPIYALGRRTSDVELIYSSLTDLTAAELKDPSVAFIIEGESVNSNDESTATILHGSDLDFDVSLSKNVLLSSNGKEPAAKAPTCLQFCSKNKSISATAVQENADVIRVTVMSNRSRNISTLGAPTAEYFPVTEPARCIVANFNLDVLCYSSKDFFVASAISELVVPGLIDQLEKIKNVISPNLLTQHPQLKPFHFLPPGILHPVTVLYELSYGENEVGQIEIRRSLHSRLGLPLDRPLLCIANAISLGSKTKHSKNNGYQYLKNVHTEIPASGVMGGSISMIDGSYEYFHYFLDGIDDNGWGCAYRSLQTIVSWFRLQHYTSVDVPSHRDIQQALVEIGDKEPSFVGSREWIGAIELSFVLDKLLGVSCKILNVRSGAELPEKCRELARHFELQGTPIMIGGGVLAYTLLGVDYNEENGDCAFLILDPHYTGNDDIEKIINGGWCGWKKAVDSKGRSFFLKDKFYNLLLPQRPNMV</sequence>
<dbReference type="Pfam" id="PF20908">
    <property type="entry name" value="UfSP2_N"/>
    <property type="match status" value="1"/>
</dbReference>
<proteinExistence type="inferred from homology"/>
<dbReference type="InterPro" id="IPR038765">
    <property type="entry name" value="Papain-like_cys_pep_sf"/>
</dbReference>
<evidence type="ECO:0000256" key="5">
    <source>
        <dbReference type="ARBA" id="ARBA00022807"/>
    </source>
</evidence>
<gene>
    <name evidence="9" type="ORF">HPP92_027096</name>
</gene>
<dbReference type="PANTHER" id="PTHR48153">
    <property type="entry name" value="UFM1-SPECIFIC PROTEASE 2"/>
    <property type="match status" value="1"/>
</dbReference>
<dbReference type="Proteomes" id="UP000636800">
    <property type="component" value="Unassembled WGS sequence"/>
</dbReference>
<evidence type="ECO:0000256" key="2">
    <source>
        <dbReference type="ARBA" id="ARBA00022670"/>
    </source>
</evidence>
<evidence type="ECO:0000313" key="9">
    <source>
        <dbReference type="EMBL" id="KAG0450027.1"/>
    </source>
</evidence>
<dbReference type="InterPro" id="IPR049387">
    <property type="entry name" value="UFSP2-like_2nd"/>
</dbReference>
<dbReference type="GO" id="GO:0006508">
    <property type="term" value="P:proteolysis"/>
    <property type="evidence" value="ECO:0007669"/>
    <property type="project" value="UniProtKB-KW"/>
</dbReference>
<evidence type="ECO:0000256" key="1">
    <source>
        <dbReference type="ARBA" id="ARBA00008552"/>
    </source>
</evidence>
<dbReference type="FunFam" id="3.90.70.130:FF:000001">
    <property type="entry name" value="Probable Ufm1-specific protease 2"/>
    <property type="match status" value="1"/>
</dbReference>
<evidence type="ECO:0000256" key="6">
    <source>
        <dbReference type="ARBA" id="ARBA00067779"/>
    </source>
</evidence>
<dbReference type="AlphaFoldDB" id="A0A835PGQ2"/>
<accession>A0A835PGQ2</accession>
<dbReference type="EMBL" id="JADCNL010000140">
    <property type="protein sequence ID" value="KAG0450027.1"/>
    <property type="molecule type" value="Genomic_DNA"/>
</dbReference>
<feature type="domain" description="UFSP2 second" evidence="8">
    <location>
        <begin position="290"/>
        <end position="434"/>
    </location>
</feature>
<keyword evidence="4" id="KW-0378">Hydrolase</keyword>
<dbReference type="Pfam" id="PF07910">
    <property type="entry name" value="Peptidase_C78"/>
    <property type="match status" value="1"/>
</dbReference>
<name>A0A835PGQ2_VANPL</name>
<comment type="caution">
    <text evidence="9">The sequence shown here is derived from an EMBL/GenBank/DDBJ whole genome shotgun (WGS) entry which is preliminary data.</text>
</comment>
<keyword evidence="2" id="KW-0645">Protease</keyword>
<dbReference type="SUPFAM" id="SSF54001">
    <property type="entry name" value="Cysteine proteinases"/>
    <property type="match status" value="1"/>
</dbReference>
<dbReference type="GO" id="GO:0071567">
    <property type="term" value="F:deUFMylase activity"/>
    <property type="evidence" value="ECO:0007669"/>
    <property type="project" value="TreeGrafter"/>
</dbReference>
<protein>
    <recommendedName>
        <fullName evidence="6">Probable Ufm1-specific protease</fullName>
    </recommendedName>
</protein>
<evidence type="ECO:0000313" key="10">
    <source>
        <dbReference type="Proteomes" id="UP000636800"/>
    </source>
</evidence>
<dbReference type="InterPro" id="IPR012462">
    <property type="entry name" value="UFSP1/2_DUB_cat"/>
</dbReference>
<dbReference type="PANTHER" id="PTHR48153:SF2">
    <property type="entry name" value="UFM1-SPECIFIC PROTEASE 2"/>
    <property type="match status" value="1"/>
</dbReference>
<keyword evidence="3" id="KW-0833">Ubl conjugation pathway</keyword>
<organism evidence="9 10">
    <name type="scientific">Vanilla planifolia</name>
    <name type="common">Vanilla</name>
    <dbReference type="NCBI Taxonomy" id="51239"/>
    <lineage>
        <taxon>Eukaryota</taxon>
        <taxon>Viridiplantae</taxon>
        <taxon>Streptophyta</taxon>
        <taxon>Embryophyta</taxon>
        <taxon>Tracheophyta</taxon>
        <taxon>Spermatophyta</taxon>
        <taxon>Magnoliopsida</taxon>
        <taxon>Liliopsida</taxon>
        <taxon>Asparagales</taxon>
        <taxon>Orchidaceae</taxon>
        <taxon>Vanilloideae</taxon>
        <taxon>Vanilleae</taxon>
        <taxon>Vanilla</taxon>
    </lineage>
</organism>